<dbReference type="SUPFAM" id="SSF54637">
    <property type="entry name" value="Thioesterase/thiol ester dehydrase-isomerase"/>
    <property type="match status" value="1"/>
</dbReference>
<sequence length="162" mass="17361">MSAARPAEAARAGALTYADELRVGERFELGTHTVAEAELVGFAASWDPQWFHLDREAAEAGPFGGLITSGIHTVAILQRLTVDAVVHGWAVLAGRGIRELRLLRPVYVGDTITGTITITEIDFDDRERALVTMDSTLTTTAGRIVATMTTDVYLHASAPAAQ</sequence>
<gene>
    <name evidence="3" type="ORF">ACFQ3U_15345</name>
</gene>
<dbReference type="PANTHER" id="PTHR43664:SF1">
    <property type="entry name" value="BETA-METHYLMALYL-COA DEHYDRATASE"/>
    <property type="match status" value="1"/>
</dbReference>
<reference evidence="4" key="1">
    <citation type="journal article" date="2019" name="Int. J. Syst. Evol. Microbiol.">
        <title>The Global Catalogue of Microorganisms (GCM) 10K type strain sequencing project: providing services to taxonomists for standard genome sequencing and annotation.</title>
        <authorList>
            <consortium name="The Broad Institute Genomics Platform"/>
            <consortium name="The Broad Institute Genome Sequencing Center for Infectious Disease"/>
            <person name="Wu L."/>
            <person name="Ma J."/>
        </authorList>
    </citation>
    <scope>NUCLEOTIDE SEQUENCE [LARGE SCALE GENOMIC DNA]</scope>
    <source>
        <strain evidence="4">CCUG 50213</strain>
    </source>
</reference>
<keyword evidence="4" id="KW-1185">Reference proteome</keyword>
<evidence type="ECO:0000313" key="3">
    <source>
        <dbReference type="EMBL" id="MFD1203271.1"/>
    </source>
</evidence>
<evidence type="ECO:0000259" key="2">
    <source>
        <dbReference type="Pfam" id="PF01575"/>
    </source>
</evidence>
<dbReference type="InterPro" id="IPR052342">
    <property type="entry name" value="MCH/BMMD"/>
</dbReference>
<protein>
    <submittedName>
        <fullName evidence="3">MaoC/PaaZ C-terminal domain-containing protein</fullName>
    </submittedName>
</protein>
<dbReference type="PANTHER" id="PTHR43664">
    <property type="entry name" value="MONOAMINE OXIDASE-RELATED"/>
    <property type="match status" value="1"/>
</dbReference>
<dbReference type="Pfam" id="PF01575">
    <property type="entry name" value="MaoC_dehydratas"/>
    <property type="match status" value="1"/>
</dbReference>
<evidence type="ECO:0000313" key="4">
    <source>
        <dbReference type="Proteomes" id="UP001597181"/>
    </source>
</evidence>
<feature type="domain" description="MaoC-like" evidence="2">
    <location>
        <begin position="26"/>
        <end position="124"/>
    </location>
</feature>
<dbReference type="InterPro" id="IPR002539">
    <property type="entry name" value="MaoC-like_dom"/>
</dbReference>
<accession>A0ABW3TRA9</accession>
<dbReference type="Gene3D" id="3.10.129.10">
    <property type="entry name" value="Hotdog Thioesterase"/>
    <property type="match status" value="1"/>
</dbReference>
<comment type="caution">
    <text evidence="3">The sequence shown here is derived from an EMBL/GenBank/DDBJ whole genome shotgun (WGS) entry which is preliminary data.</text>
</comment>
<evidence type="ECO:0000256" key="1">
    <source>
        <dbReference type="ARBA" id="ARBA00005254"/>
    </source>
</evidence>
<dbReference type="RefSeq" id="WP_343962179.1">
    <property type="nucleotide sequence ID" value="NZ_BAAAKZ010000015.1"/>
</dbReference>
<organism evidence="3 4">
    <name type="scientific">Leucobacter albus</name>
    <dbReference type="NCBI Taxonomy" id="272210"/>
    <lineage>
        <taxon>Bacteria</taxon>
        <taxon>Bacillati</taxon>
        <taxon>Actinomycetota</taxon>
        <taxon>Actinomycetes</taxon>
        <taxon>Micrococcales</taxon>
        <taxon>Microbacteriaceae</taxon>
        <taxon>Leucobacter</taxon>
    </lineage>
</organism>
<dbReference type="Proteomes" id="UP001597181">
    <property type="component" value="Unassembled WGS sequence"/>
</dbReference>
<comment type="similarity">
    <text evidence="1">Belongs to the enoyl-CoA hydratase/isomerase family.</text>
</comment>
<dbReference type="InterPro" id="IPR029069">
    <property type="entry name" value="HotDog_dom_sf"/>
</dbReference>
<name>A0ABW3TRA9_9MICO</name>
<proteinExistence type="inferred from homology"/>
<dbReference type="EMBL" id="JBHTLY010000010">
    <property type="protein sequence ID" value="MFD1203271.1"/>
    <property type="molecule type" value="Genomic_DNA"/>
</dbReference>